<evidence type="ECO:0000313" key="2">
    <source>
        <dbReference type="Proteomes" id="UP000032250"/>
    </source>
</evidence>
<organism evidence="1 2">
    <name type="scientific">Clostridium botulinum B2 450</name>
    <dbReference type="NCBI Taxonomy" id="1379739"/>
    <lineage>
        <taxon>Bacteria</taxon>
        <taxon>Bacillati</taxon>
        <taxon>Bacillota</taxon>
        <taxon>Clostridia</taxon>
        <taxon>Eubacteriales</taxon>
        <taxon>Clostridiaceae</taxon>
        <taxon>Clostridium</taxon>
    </lineage>
</organism>
<dbReference type="EMBL" id="JXSU01000007">
    <property type="protein sequence ID" value="KIS23400.1"/>
    <property type="molecule type" value="Genomic_DNA"/>
</dbReference>
<dbReference type="OrthoDB" id="1932408at2"/>
<reference evidence="1 2" key="1">
    <citation type="submission" date="2014-06" db="EMBL/GenBank/DDBJ databases">
        <title>Genome characterization of distinct group I Clostridium botulinum lineages.</title>
        <authorList>
            <person name="Giordani F."/>
            <person name="Anselmo A."/>
            <person name="Fillo S."/>
            <person name="Palozzi A.M."/>
            <person name="Fortunato A."/>
            <person name="Gentile B."/>
            <person name="Ciammaruconi A."/>
            <person name="Anniballi F."/>
            <person name="De Medici D."/>
            <person name="Lista F."/>
        </authorList>
    </citation>
    <scope>NUCLEOTIDE SEQUENCE [LARGE SCALE GENOMIC DNA]</scope>
    <source>
        <strain evidence="1 2">B2 450</strain>
    </source>
</reference>
<evidence type="ECO:0000313" key="1">
    <source>
        <dbReference type="EMBL" id="KIS23400.1"/>
    </source>
</evidence>
<sequence length="163" mass="19318">MKKNYNMKKTIAMKGFIAEFGEIFSEKMKKRLLELEIRTVLTRKEHRNKLDIKHVEHTKYPCEDLDSKNLEKEYTYGQFVITDENLYFSNNCVENEKVMQSPIVNTIYNSLDDEDMLIDEDTTAKKIDDTNIDYVIDTLLTACPEVSQRYLKIVREMLSNEKR</sequence>
<dbReference type="PATRIC" id="fig|1379739.3.peg.1798"/>
<protein>
    <submittedName>
        <fullName evidence="1">Uncharacterized protein</fullName>
    </submittedName>
</protein>
<dbReference type="Proteomes" id="UP000032250">
    <property type="component" value="Unassembled WGS sequence"/>
</dbReference>
<accession>A0A0D1BSV4</accession>
<gene>
    <name evidence="1" type="ORF">N495_07290</name>
</gene>
<name>A0A0D1BSV4_CLOBO</name>
<dbReference type="HOGENOM" id="CLU_1616097_0_0_9"/>
<dbReference type="AlphaFoldDB" id="A0A0D1BSV4"/>
<dbReference type="RefSeq" id="WP_003486693.1">
    <property type="nucleotide sequence ID" value="NZ_JXSU01000007.1"/>
</dbReference>
<proteinExistence type="predicted"/>
<comment type="caution">
    <text evidence="1">The sequence shown here is derived from an EMBL/GenBank/DDBJ whole genome shotgun (WGS) entry which is preliminary data.</text>
</comment>